<evidence type="ECO:0000256" key="2">
    <source>
        <dbReference type="ARBA" id="ARBA00022692"/>
    </source>
</evidence>
<dbReference type="RefSeq" id="WP_129189337.1">
    <property type="nucleotide sequence ID" value="NZ_CP035493.1"/>
</dbReference>
<keyword evidence="2 5" id="KW-0812">Transmembrane</keyword>
<evidence type="ECO:0000313" key="7">
    <source>
        <dbReference type="EMBL" id="QAY71029.1"/>
    </source>
</evidence>
<keyword evidence="3 5" id="KW-1133">Transmembrane helix</keyword>
<feature type="transmembrane region" description="Helical" evidence="5">
    <location>
        <begin position="160"/>
        <end position="179"/>
    </location>
</feature>
<keyword evidence="4 5" id="KW-0472">Membrane</keyword>
<gene>
    <name evidence="7" type="ORF">ET471_14135</name>
</gene>
<dbReference type="InterPro" id="IPR049453">
    <property type="entry name" value="Memb_transporter_dom"/>
</dbReference>
<feature type="transmembrane region" description="Helical" evidence="5">
    <location>
        <begin position="33"/>
        <end position="52"/>
    </location>
</feature>
<feature type="transmembrane region" description="Helical" evidence="5">
    <location>
        <begin position="9"/>
        <end position="27"/>
    </location>
</feature>
<dbReference type="GO" id="GO:0016020">
    <property type="term" value="C:membrane"/>
    <property type="evidence" value="ECO:0007669"/>
    <property type="project" value="UniProtKB-SubCell"/>
</dbReference>
<protein>
    <recommendedName>
        <fullName evidence="6">Integral membrane bound transporter domain-containing protein</fullName>
    </recommendedName>
</protein>
<dbReference type="KEGG" id="xya:ET471_14135"/>
<proteinExistence type="predicted"/>
<sequence length="317" mass="30690">MTAAGWVRGFVRATVLVAVVLVVPVAAGAVVGGTGGVGVSVCAALYVVLVAVRAGWGRALAALPVIAAAVLAGGVLAYSGAWVALLAALAAAAGAATVRGLGVPALLVGAAAASAPPLPADADALARVAWVLAVGAYVVLAARALRLPRVVPVPLLPRRVAAVVAVVLAAVVGACALLAQASGNRYGYWAPAAAFLMALPVPGLRVSRAALQRVLGTAAGVAAGVGVATLGVPLGVRLALAAVGIVVTVAVPRPLWLSVGTTSLALVLLLDPGGSGLVVGELRLLATAVAAVLVLAGVAVLVWLVPRLAPARGTPAT</sequence>
<dbReference type="EMBL" id="CP035493">
    <property type="protein sequence ID" value="QAY71029.1"/>
    <property type="molecule type" value="Genomic_DNA"/>
</dbReference>
<evidence type="ECO:0000259" key="6">
    <source>
        <dbReference type="Pfam" id="PF13515"/>
    </source>
</evidence>
<feature type="transmembrane region" description="Helical" evidence="5">
    <location>
        <begin position="210"/>
        <end position="232"/>
    </location>
</feature>
<evidence type="ECO:0000256" key="4">
    <source>
        <dbReference type="ARBA" id="ARBA00023136"/>
    </source>
</evidence>
<reference evidence="7 8" key="1">
    <citation type="submission" date="2019-01" db="EMBL/GenBank/DDBJ databases">
        <title>Genome sequencing of strain FW10M-9.</title>
        <authorList>
            <person name="Heo J."/>
            <person name="Kim S.-J."/>
            <person name="Kim J.-S."/>
            <person name="Hong S.-B."/>
            <person name="Kwon S.-W."/>
        </authorList>
    </citation>
    <scope>NUCLEOTIDE SEQUENCE [LARGE SCALE GENOMIC DNA]</scope>
    <source>
        <strain evidence="7 8">FW10M-9</strain>
    </source>
</reference>
<evidence type="ECO:0000256" key="1">
    <source>
        <dbReference type="ARBA" id="ARBA00004141"/>
    </source>
</evidence>
<keyword evidence="8" id="KW-1185">Reference proteome</keyword>
<evidence type="ECO:0000313" key="8">
    <source>
        <dbReference type="Proteomes" id="UP000292118"/>
    </source>
</evidence>
<feature type="transmembrane region" description="Helical" evidence="5">
    <location>
        <begin position="59"/>
        <end position="78"/>
    </location>
</feature>
<feature type="transmembrane region" description="Helical" evidence="5">
    <location>
        <begin position="186"/>
        <end position="204"/>
    </location>
</feature>
<evidence type="ECO:0000256" key="5">
    <source>
        <dbReference type="SAM" id="Phobius"/>
    </source>
</evidence>
<dbReference type="Pfam" id="PF13515">
    <property type="entry name" value="FUSC_2"/>
    <property type="match status" value="1"/>
</dbReference>
<comment type="subcellular location">
    <subcellularLocation>
        <location evidence="1">Membrane</location>
        <topology evidence="1">Multi-pass membrane protein</topology>
    </subcellularLocation>
</comment>
<feature type="transmembrane region" description="Helical" evidence="5">
    <location>
        <begin position="124"/>
        <end position="145"/>
    </location>
</feature>
<name>A0A4P6F9S2_9MICO</name>
<accession>A0A4P6F9S2</accession>
<feature type="transmembrane region" description="Helical" evidence="5">
    <location>
        <begin position="239"/>
        <end position="270"/>
    </location>
</feature>
<dbReference type="AlphaFoldDB" id="A0A4P6F9S2"/>
<evidence type="ECO:0000256" key="3">
    <source>
        <dbReference type="ARBA" id="ARBA00022989"/>
    </source>
</evidence>
<organism evidence="7 8">
    <name type="scientific">Xylanimonas protaetiae</name>
    <dbReference type="NCBI Taxonomy" id="2509457"/>
    <lineage>
        <taxon>Bacteria</taxon>
        <taxon>Bacillati</taxon>
        <taxon>Actinomycetota</taxon>
        <taxon>Actinomycetes</taxon>
        <taxon>Micrococcales</taxon>
        <taxon>Promicromonosporaceae</taxon>
        <taxon>Xylanimonas</taxon>
    </lineage>
</organism>
<dbReference type="Proteomes" id="UP000292118">
    <property type="component" value="Chromosome"/>
</dbReference>
<feature type="domain" description="Integral membrane bound transporter" evidence="6">
    <location>
        <begin position="175"/>
        <end position="296"/>
    </location>
</feature>
<feature type="transmembrane region" description="Helical" evidence="5">
    <location>
        <begin position="84"/>
        <end position="112"/>
    </location>
</feature>
<feature type="transmembrane region" description="Helical" evidence="5">
    <location>
        <begin position="282"/>
        <end position="305"/>
    </location>
</feature>